<dbReference type="CDD" id="cd12797">
    <property type="entry name" value="M23_peptidase"/>
    <property type="match status" value="1"/>
</dbReference>
<dbReference type="InterPro" id="IPR050570">
    <property type="entry name" value="Cell_wall_metabolism_enzyme"/>
</dbReference>
<sequence length="310" mass="32411">MNRSSLTTLLAIGSLLISAPTAFAEAGGASPDPSPAPPTGEPSGGTGYGTPVTVIPGRPRIRTLKLTDSSLKSGQRATIVVRIARSKATSAKVKVAIARSGRKTLTVNPGRLSTNRNHSIKLPALSSGSYRITVSVYGASAKEVVRGGVLRLTVKPKSSPQSPSTPSAPSSGVFPVRGSYSFGGSGARFGAGRTGHTHEGQDVVGASGLPIVAPLSGEVRYVNYQAEGAGRYIILRANNGWDMMFAHCQYASAAVRAGERVRAGDRLCLLGSTGDSSGPHLHFEIWPHGWRDTPGTRPIDPLPQLKKWAR</sequence>
<organism evidence="3">
    <name type="scientific">freshwater metagenome</name>
    <dbReference type="NCBI Taxonomy" id="449393"/>
    <lineage>
        <taxon>unclassified sequences</taxon>
        <taxon>metagenomes</taxon>
        <taxon>ecological metagenomes</taxon>
    </lineage>
</organism>
<name>A0A6J5ZWF3_9ZZZZ</name>
<dbReference type="PANTHER" id="PTHR21666">
    <property type="entry name" value="PEPTIDASE-RELATED"/>
    <property type="match status" value="1"/>
</dbReference>
<dbReference type="InterPro" id="IPR016047">
    <property type="entry name" value="M23ase_b-sheet_dom"/>
</dbReference>
<feature type="region of interest" description="Disordered" evidence="1">
    <location>
        <begin position="25"/>
        <end position="54"/>
    </location>
</feature>
<proteinExistence type="predicted"/>
<dbReference type="PANTHER" id="PTHR21666:SF270">
    <property type="entry name" value="MUREIN HYDROLASE ACTIVATOR ENVC"/>
    <property type="match status" value="1"/>
</dbReference>
<evidence type="ECO:0000256" key="1">
    <source>
        <dbReference type="SAM" id="MobiDB-lite"/>
    </source>
</evidence>
<reference evidence="3" key="1">
    <citation type="submission" date="2020-05" db="EMBL/GenBank/DDBJ databases">
        <authorList>
            <person name="Chiriac C."/>
            <person name="Salcher M."/>
            <person name="Ghai R."/>
            <person name="Kavagutti S V."/>
        </authorList>
    </citation>
    <scope>NUCLEOTIDE SEQUENCE</scope>
</reference>
<dbReference type="Pfam" id="PF01551">
    <property type="entry name" value="Peptidase_M23"/>
    <property type="match status" value="1"/>
</dbReference>
<dbReference type="EMBL" id="CAESAN010000166">
    <property type="protein sequence ID" value="CAB4346974.1"/>
    <property type="molecule type" value="Genomic_DNA"/>
</dbReference>
<dbReference type="InterPro" id="IPR011055">
    <property type="entry name" value="Dup_hybrid_motif"/>
</dbReference>
<accession>A0A6J5ZWF3</accession>
<evidence type="ECO:0000259" key="2">
    <source>
        <dbReference type="Pfam" id="PF01551"/>
    </source>
</evidence>
<evidence type="ECO:0000313" key="3">
    <source>
        <dbReference type="EMBL" id="CAB4346974.1"/>
    </source>
</evidence>
<dbReference type="SUPFAM" id="SSF51261">
    <property type="entry name" value="Duplicated hybrid motif"/>
    <property type="match status" value="1"/>
</dbReference>
<protein>
    <submittedName>
        <fullName evidence="3">Unannotated protein</fullName>
    </submittedName>
</protein>
<dbReference type="AlphaFoldDB" id="A0A6J5ZWF3"/>
<feature type="domain" description="M23ase beta-sheet core" evidence="2">
    <location>
        <begin position="197"/>
        <end position="289"/>
    </location>
</feature>
<dbReference type="GO" id="GO:0004222">
    <property type="term" value="F:metalloendopeptidase activity"/>
    <property type="evidence" value="ECO:0007669"/>
    <property type="project" value="TreeGrafter"/>
</dbReference>
<gene>
    <name evidence="3" type="ORF">UFOPK3547_01539</name>
</gene>
<dbReference type="Gene3D" id="2.70.70.10">
    <property type="entry name" value="Glucose Permease (Domain IIA)"/>
    <property type="match status" value="1"/>
</dbReference>